<dbReference type="Gene3D" id="2.40.400.10">
    <property type="entry name" value="Acetoacetate decarboxylase-like"/>
    <property type="match status" value="1"/>
</dbReference>
<accession>A0ABV2YGZ2</accession>
<organism evidence="1 2">
    <name type="scientific">Streptomyces fragilis</name>
    <dbReference type="NCBI Taxonomy" id="67301"/>
    <lineage>
        <taxon>Bacteria</taxon>
        <taxon>Bacillati</taxon>
        <taxon>Actinomycetota</taxon>
        <taxon>Actinomycetes</taxon>
        <taxon>Kitasatosporales</taxon>
        <taxon>Streptomycetaceae</taxon>
        <taxon>Streptomyces</taxon>
    </lineage>
</organism>
<sequence length="220" mass="24290">MSETEPFPPEPWDLRGRMHVGLRQVRPSRLPRWPLPDGVRPLAVGGRRLLLTFCVDYSSEGTLAYRELLVALAVRQGRRIGCTAVAVWVDSEQSKAGGRTLWGIPKEIGEFAWEPGAGPPGTEHVRLRAPGTGEVRAAFRPGRTLPGRLPIRTRLLQEVDGEVLAVPAHLTGRPAPARASFRPDPAGELAFLGEGRPLLSFTLEDFRFRVGFRPPRERLG</sequence>
<keyword evidence="2" id="KW-1185">Reference proteome</keyword>
<gene>
    <name evidence="1" type="ORF">AB0E65_11270</name>
</gene>
<evidence type="ECO:0000313" key="1">
    <source>
        <dbReference type="EMBL" id="MEU3554781.1"/>
    </source>
</evidence>
<dbReference type="SUPFAM" id="SSF160104">
    <property type="entry name" value="Acetoacetate decarboxylase-like"/>
    <property type="match status" value="1"/>
</dbReference>
<protein>
    <submittedName>
        <fullName evidence="1">Acetoacetate decarboxylase family protein</fullName>
    </submittedName>
</protein>
<dbReference type="InterPro" id="IPR023375">
    <property type="entry name" value="ADC_dom_sf"/>
</dbReference>
<name>A0ABV2YGZ2_9ACTN</name>
<evidence type="ECO:0000313" key="2">
    <source>
        <dbReference type="Proteomes" id="UP001550850"/>
    </source>
</evidence>
<dbReference type="EMBL" id="JBEZUR010000013">
    <property type="protein sequence ID" value="MEU3554781.1"/>
    <property type="molecule type" value="Genomic_DNA"/>
</dbReference>
<proteinExistence type="predicted"/>
<dbReference type="RefSeq" id="WP_108952408.1">
    <property type="nucleotide sequence ID" value="NZ_BEVZ01000002.1"/>
</dbReference>
<dbReference type="InterPro" id="IPR010451">
    <property type="entry name" value="Acetoacetate_decarboxylase"/>
</dbReference>
<reference evidence="1 2" key="1">
    <citation type="submission" date="2024-06" db="EMBL/GenBank/DDBJ databases">
        <title>The Natural Products Discovery Center: Release of the First 8490 Sequenced Strains for Exploring Actinobacteria Biosynthetic Diversity.</title>
        <authorList>
            <person name="Kalkreuter E."/>
            <person name="Kautsar S.A."/>
            <person name="Yang D."/>
            <person name="Bader C.D."/>
            <person name="Teijaro C.N."/>
            <person name="Fluegel L."/>
            <person name="Davis C.M."/>
            <person name="Simpson J.R."/>
            <person name="Lauterbach L."/>
            <person name="Steele A.D."/>
            <person name="Gui C."/>
            <person name="Meng S."/>
            <person name="Li G."/>
            <person name="Viehrig K."/>
            <person name="Ye F."/>
            <person name="Su P."/>
            <person name="Kiefer A.F."/>
            <person name="Nichols A."/>
            <person name="Cepeda A.J."/>
            <person name="Yan W."/>
            <person name="Fan B."/>
            <person name="Jiang Y."/>
            <person name="Adhikari A."/>
            <person name="Zheng C.-J."/>
            <person name="Schuster L."/>
            <person name="Cowan T.M."/>
            <person name="Smanski M.J."/>
            <person name="Chevrette M.G."/>
            <person name="De Carvalho L.P.S."/>
            <person name="Shen B."/>
        </authorList>
    </citation>
    <scope>NUCLEOTIDE SEQUENCE [LARGE SCALE GENOMIC DNA]</scope>
    <source>
        <strain evidence="1 2">NPDC038104</strain>
    </source>
</reference>
<comment type="caution">
    <text evidence="1">The sequence shown here is derived from an EMBL/GenBank/DDBJ whole genome shotgun (WGS) entry which is preliminary data.</text>
</comment>
<dbReference type="Pfam" id="PF06314">
    <property type="entry name" value="ADC"/>
    <property type="match status" value="1"/>
</dbReference>
<dbReference type="Proteomes" id="UP001550850">
    <property type="component" value="Unassembled WGS sequence"/>
</dbReference>